<organism evidence="1 2">
    <name type="scientific">Vermiconidia calcicola</name>
    <dbReference type="NCBI Taxonomy" id="1690605"/>
    <lineage>
        <taxon>Eukaryota</taxon>
        <taxon>Fungi</taxon>
        <taxon>Dikarya</taxon>
        <taxon>Ascomycota</taxon>
        <taxon>Pezizomycotina</taxon>
        <taxon>Dothideomycetes</taxon>
        <taxon>Dothideomycetidae</taxon>
        <taxon>Mycosphaerellales</taxon>
        <taxon>Extremaceae</taxon>
        <taxon>Vermiconidia</taxon>
    </lineage>
</organism>
<keyword evidence="2" id="KW-1185">Reference proteome</keyword>
<gene>
    <name evidence="1" type="ORF">LTR25_006888</name>
</gene>
<dbReference type="EMBL" id="JAXLQG010000012">
    <property type="protein sequence ID" value="KAK5533908.1"/>
    <property type="molecule type" value="Genomic_DNA"/>
</dbReference>
<dbReference type="AlphaFoldDB" id="A0AAV9Q2J1"/>
<name>A0AAV9Q2J1_9PEZI</name>
<accession>A0AAV9Q2J1</accession>
<evidence type="ECO:0000313" key="2">
    <source>
        <dbReference type="Proteomes" id="UP001345827"/>
    </source>
</evidence>
<reference evidence="1 2" key="1">
    <citation type="submission" date="2023-06" db="EMBL/GenBank/DDBJ databases">
        <title>Black Yeasts Isolated from many extreme environments.</title>
        <authorList>
            <person name="Coleine C."/>
            <person name="Stajich J.E."/>
            <person name="Selbmann L."/>
        </authorList>
    </citation>
    <scope>NUCLEOTIDE SEQUENCE [LARGE SCALE GENOMIC DNA]</scope>
    <source>
        <strain evidence="1 2">CCFEE 5887</strain>
    </source>
</reference>
<comment type="caution">
    <text evidence="1">The sequence shown here is derived from an EMBL/GenBank/DDBJ whole genome shotgun (WGS) entry which is preliminary data.</text>
</comment>
<sequence>MASDTAWLGHDDFIPAEDATIAIPPPAQTNAIGCDPPTVEKTVHPAEASGPSEDPKLPLMGLPAEVRLHLFRYLLVKDSEVYIYSNGPNEDVDERYRNKCSTIGVKIVTSILRVNKKAAEEGLEILYGENIFMFHFVGVLTTFLTDFETCPEGGILKMGAYKIKVVLGVPFGMKPPMCWPNRWYTALFLSVLCPYLLNLKQLTLTTYYADVRKKGANAQDLRDSATWTYQGLRGFLAMAAAVTEFHSQMRKAFWRPWRGPIVERMLWEDEDGEEVVNEVCHEWFIDIFRSGSGPDLKHDETMKDAYADSKAVVLNSPLIRRLVWEEDGYVGDLKELFLPNDVQSSELNMERLWYWEHVAEYLGINADLEKLDGWRI</sequence>
<evidence type="ECO:0000313" key="1">
    <source>
        <dbReference type="EMBL" id="KAK5533908.1"/>
    </source>
</evidence>
<proteinExistence type="predicted"/>
<dbReference type="Proteomes" id="UP001345827">
    <property type="component" value="Unassembled WGS sequence"/>
</dbReference>
<protein>
    <submittedName>
        <fullName evidence="1">Uncharacterized protein</fullName>
    </submittedName>
</protein>